<dbReference type="Pfam" id="PF25247">
    <property type="entry name" value="LbH_GLGC"/>
    <property type="match status" value="1"/>
</dbReference>
<dbReference type="GO" id="GO:0031470">
    <property type="term" value="C:carboxysome"/>
    <property type="evidence" value="ECO:0007669"/>
    <property type="project" value="UniProtKB-ARBA"/>
</dbReference>
<dbReference type="PANTHER" id="PTHR43523:SF12">
    <property type="entry name" value="GLUCOSE-1-PHOSPHATE ADENYLYLTRANSFERASE LARGE SUBUNIT 1, CHLOROPLASTIC-RELATED"/>
    <property type="match status" value="1"/>
</dbReference>
<keyword evidence="3 5" id="KW-0548">Nucleotidyltransferase</keyword>
<evidence type="ECO:0000313" key="6">
    <source>
        <dbReference type="Proteomes" id="UP000182631"/>
    </source>
</evidence>
<accession>A0A171DFN6</accession>
<name>A0A171DFN6_9SYNE</name>
<sequence length="150" mass="16526">FSFYDENFPIYTRPRYLPPTKLLDSHVTESILGDGSILKDCSIHKCVLGVRSRIESGAVLQDTLTMGSDYYESNGQRDAMRAKGSIPLGVGAGSTVKGAILDKNVRIGDNVQLINKDHIEDADRPELGFYIRSNLVIVIKNATIPNNMVI</sequence>
<evidence type="ECO:0000313" key="5">
    <source>
        <dbReference type="EMBL" id="SAY38569.1"/>
    </source>
</evidence>
<dbReference type="InterPro" id="IPR011004">
    <property type="entry name" value="Trimer_LpxA-like_sf"/>
</dbReference>
<organism evidence="5 6">
    <name type="scientific">Candidatus Synechococcus spongiarum</name>
    <dbReference type="NCBI Taxonomy" id="431041"/>
    <lineage>
        <taxon>Bacteria</taxon>
        <taxon>Bacillati</taxon>
        <taxon>Cyanobacteriota</taxon>
        <taxon>Cyanophyceae</taxon>
        <taxon>Synechococcales</taxon>
        <taxon>Synechococcaceae</taxon>
        <taxon>Synechococcus</taxon>
    </lineage>
</organism>
<protein>
    <submittedName>
        <fullName evidence="5">Glucose-1-phosphate adenylyltransferase</fullName>
        <ecNumber evidence="5">2.7.7.27</ecNumber>
    </submittedName>
</protein>
<dbReference type="SUPFAM" id="SSF51161">
    <property type="entry name" value="Trimeric LpxA-like enzymes"/>
    <property type="match status" value="1"/>
</dbReference>
<dbReference type="GO" id="GO:0008878">
    <property type="term" value="F:glucose-1-phosphate adenylyltransferase activity"/>
    <property type="evidence" value="ECO:0007669"/>
    <property type="project" value="UniProtKB-EC"/>
</dbReference>
<dbReference type="GO" id="GO:0005978">
    <property type="term" value="P:glycogen biosynthetic process"/>
    <property type="evidence" value="ECO:0007669"/>
    <property type="project" value="InterPro"/>
</dbReference>
<dbReference type="AlphaFoldDB" id="A0A171DFN6"/>
<dbReference type="GO" id="GO:0043886">
    <property type="term" value="F:structural constituent of carboxysome shell"/>
    <property type="evidence" value="ECO:0007669"/>
    <property type="project" value="UniProtKB-ARBA"/>
</dbReference>
<proteinExistence type="inferred from homology"/>
<keyword evidence="6" id="KW-1185">Reference proteome</keyword>
<evidence type="ECO:0000256" key="1">
    <source>
        <dbReference type="ARBA" id="ARBA00010443"/>
    </source>
</evidence>
<dbReference type="PANTHER" id="PTHR43523">
    <property type="entry name" value="GLUCOSE-1-PHOSPHATE ADENYLYLTRANSFERASE-RELATED"/>
    <property type="match status" value="1"/>
</dbReference>
<evidence type="ECO:0000256" key="2">
    <source>
        <dbReference type="ARBA" id="ARBA00022679"/>
    </source>
</evidence>
<dbReference type="InterPro" id="IPR011831">
    <property type="entry name" value="ADP-Glc_PPase"/>
</dbReference>
<feature type="non-terminal residue" evidence="5">
    <location>
        <position position="1"/>
    </location>
</feature>
<keyword evidence="4" id="KW-0547">Nucleotide-binding</keyword>
<comment type="similarity">
    <text evidence="1">Belongs to the bacterial/plant glucose-1-phosphate adenylyltransferase family.</text>
</comment>
<dbReference type="CDD" id="cd04651">
    <property type="entry name" value="LbH_G1P_AT_C"/>
    <property type="match status" value="1"/>
</dbReference>
<evidence type="ECO:0000256" key="4">
    <source>
        <dbReference type="ARBA" id="ARBA00022741"/>
    </source>
</evidence>
<keyword evidence="2 5" id="KW-0808">Transferase</keyword>
<dbReference type="Proteomes" id="UP000182631">
    <property type="component" value="Unassembled WGS sequence"/>
</dbReference>
<evidence type="ECO:0000256" key="3">
    <source>
        <dbReference type="ARBA" id="ARBA00022695"/>
    </source>
</evidence>
<dbReference type="GO" id="GO:0000166">
    <property type="term" value="F:nucleotide binding"/>
    <property type="evidence" value="ECO:0007669"/>
    <property type="project" value="UniProtKB-KW"/>
</dbReference>
<dbReference type="EC" id="2.7.7.27" evidence="5"/>
<reference evidence="6" key="1">
    <citation type="submission" date="2016-02" db="EMBL/GenBank/DDBJ databases">
        <authorList>
            <person name="liu f."/>
        </authorList>
    </citation>
    <scope>NUCLEOTIDE SEQUENCE [LARGE SCALE GENOMIC DNA]</scope>
</reference>
<dbReference type="EMBL" id="FITM01000054">
    <property type="protein sequence ID" value="SAY38569.1"/>
    <property type="molecule type" value="Genomic_DNA"/>
</dbReference>
<gene>
    <name evidence="5" type="ORF">FLM9_467</name>
</gene>
<dbReference type="Gene3D" id="2.160.10.10">
    <property type="entry name" value="Hexapeptide repeat proteins"/>
    <property type="match status" value="1"/>
</dbReference>